<comment type="caution">
    <text evidence="2">The sequence shown here is derived from an EMBL/GenBank/DDBJ whole genome shotgun (WGS) entry which is preliminary data.</text>
</comment>
<dbReference type="PANTHER" id="PTHR37560:SF1">
    <property type="entry name" value="UPF0210 PROTEIN MJ1665"/>
    <property type="match status" value="1"/>
</dbReference>
<dbReference type="Gene3D" id="3.20.70.20">
    <property type="match status" value="1"/>
</dbReference>
<dbReference type="Pfam" id="PF05167">
    <property type="entry name" value="DUF711"/>
    <property type="match status" value="1"/>
</dbReference>
<evidence type="ECO:0000313" key="2">
    <source>
        <dbReference type="EMBL" id="PLX16418.1"/>
    </source>
</evidence>
<dbReference type="Proteomes" id="UP000234857">
    <property type="component" value="Unassembled WGS sequence"/>
</dbReference>
<name>A0A2N5ZCL2_MUIH1</name>
<reference evidence="2 3" key="1">
    <citation type="submission" date="2017-11" db="EMBL/GenBank/DDBJ databases">
        <title>Genome-resolved metagenomics identifies genetic mobility, metabolic interactions, and unexpected diversity in perchlorate-reducing communities.</title>
        <authorList>
            <person name="Barnum T.P."/>
            <person name="Figueroa I.A."/>
            <person name="Carlstrom C.I."/>
            <person name="Lucas L.N."/>
            <person name="Engelbrektson A.L."/>
            <person name="Coates J.D."/>
        </authorList>
    </citation>
    <scope>NUCLEOTIDE SEQUENCE [LARGE SCALE GENOMIC DNA]</scope>
    <source>
        <strain evidence="2">BM706</strain>
    </source>
</reference>
<sequence>MFIQPEEILETLGMVHVENLDVRTTTLGISLRDCSHDEIDVCAKRVYDKICQKGERLVEMANKVENKYGIQIVNKRASVTPIAIIGERFGKEEMVKLAQAMDKAAETIGINFIGGYSALVQNGATTGDIALMESIPQALATTERVCSSVNLASTRAGINLDEVNRMARMIKKTAEATAADGSIGCAKLVVFGNAVEDNPFIAGAFHGVSGPDAVINVGISGPGVVRHVMSKYGKDLDIGEVAELIKKTAFKITRMGQLFGSEVSELLGYPFGIVDISLAPTPAIGDSVANILEEMGVERCGTNGTTLALAILNDAVKKGGLMAANHVGGLSGAFIPVSEDQGMIEAVELGALNLDRLEAMTCVCSVGLDMIAIPGDTPASAIAGIIGDELAIGMINSKTTAARLIPVVGKKVGDKVCYGGLLGDAPIMHVNTFSCDKLMQRGGRVPAPVQALKN</sequence>
<dbReference type="PANTHER" id="PTHR37560">
    <property type="entry name" value="UPF0210 PROTEIN SPR0218"/>
    <property type="match status" value="1"/>
</dbReference>
<proteinExistence type="inferred from homology"/>
<dbReference type="AlphaFoldDB" id="A0A2N5ZCL2"/>
<dbReference type="SUPFAM" id="SSF51998">
    <property type="entry name" value="PFL-like glycyl radical enzymes"/>
    <property type="match status" value="1"/>
</dbReference>
<evidence type="ECO:0000256" key="1">
    <source>
        <dbReference type="HAMAP-Rule" id="MF_01221"/>
    </source>
</evidence>
<dbReference type="InterPro" id="IPR007841">
    <property type="entry name" value="UPF0210"/>
</dbReference>
<dbReference type="NCBIfam" id="NF003700">
    <property type="entry name" value="PRK05313.1"/>
    <property type="match status" value="1"/>
</dbReference>
<dbReference type="CDD" id="cd08025">
    <property type="entry name" value="RNR_PFL_like_DUF711"/>
    <property type="match status" value="1"/>
</dbReference>
<comment type="similarity">
    <text evidence="1">Belongs to the UPF0210 family.</text>
</comment>
<accession>A0A2N5ZCL2</accession>
<comment type="subunit">
    <text evidence="1">Homodimer.</text>
</comment>
<organism evidence="2 3">
    <name type="scientific">Muiribacterium halophilum</name>
    <dbReference type="NCBI Taxonomy" id="2053465"/>
    <lineage>
        <taxon>Bacteria</taxon>
        <taxon>Candidatus Muiribacteriota</taxon>
        <taxon>Candidatus Muiribacteriia</taxon>
        <taxon>Candidatus Muiribacteriales</taxon>
        <taxon>Candidatus Muiribacteriaceae</taxon>
        <taxon>Candidatus Muiribacterium</taxon>
    </lineage>
</organism>
<dbReference type="EMBL" id="PKTG01000115">
    <property type="protein sequence ID" value="PLX16418.1"/>
    <property type="molecule type" value="Genomic_DNA"/>
</dbReference>
<dbReference type="HAMAP" id="MF_01221">
    <property type="entry name" value="UPF0210"/>
    <property type="match status" value="1"/>
</dbReference>
<protein>
    <recommendedName>
        <fullName evidence="1">UPF0210 protein C0601_10145</fullName>
    </recommendedName>
</protein>
<evidence type="ECO:0000313" key="3">
    <source>
        <dbReference type="Proteomes" id="UP000234857"/>
    </source>
</evidence>
<gene>
    <name evidence="2" type="ORF">C0601_10145</name>
</gene>